<evidence type="ECO:0000259" key="6">
    <source>
        <dbReference type="Pfam" id="PF08170"/>
    </source>
</evidence>
<evidence type="ECO:0000256" key="2">
    <source>
        <dbReference type="ARBA" id="ARBA00022694"/>
    </source>
</evidence>
<evidence type="ECO:0000256" key="4">
    <source>
        <dbReference type="SAM" id="MobiDB-lite"/>
    </source>
</evidence>
<keyword evidence="3" id="KW-0539">Nucleus</keyword>
<feature type="domain" description="Pop1 N-terminal" evidence="5">
    <location>
        <begin position="90"/>
        <end position="162"/>
    </location>
</feature>
<dbReference type="Pfam" id="PF22770">
    <property type="entry name" value="POP1_C"/>
    <property type="match status" value="1"/>
</dbReference>
<organism evidence="8 9">
    <name type="scientific">Trapa natans</name>
    <name type="common">Water chestnut</name>
    <dbReference type="NCBI Taxonomy" id="22666"/>
    <lineage>
        <taxon>Eukaryota</taxon>
        <taxon>Viridiplantae</taxon>
        <taxon>Streptophyta</taxon>
        <taxon>Embryophyta</taxon>
        <taxon>Tracheophyta</taxon>
        <taxon>Spermatophyta</taxon>
        <taxon>Magnoliopsida</taxon>
        <taxon>eudicotyledons</taxon>
        <taxon>Gunneridae</taxon>
        <taxon>Pentapetalae</taxon>
        <taxon>rosids</taxon>
        <taxon>malvids</taxon>
        <taxon>Myrtales</taxon>
        <taxon>Lythraceae</taxon>
        <taxon>Trapa</taxon>
    </lineage>
</organism>
<accession>A0AAN7KKG4</accession>
<evidence type="ECO:0000256" key="1">
    <source>
        <dbReference type="ARBA" id="ARBA00004123"/>
    </source>
</evidence>
<name>A0AAN7KKG4_TRANT</name>
<evidence type="ECO:0000259" key="5">
    <source>
        <dbReference type="Pfam" id="PF06978"/>
    </source>
</evidence>
<gene>
    <name evidence="8" type="ORF">SAY86_025695</name>
</gene>
<comment type="subcellular location">
    <subcellularLocation>
        <location evidence="1">Nucleus</location>
    </subcellularLocation>
</comment>
<dbReference type="GO" id="GO:0005655">
    <property type="term" value="C:nucleolar ribonuclease P complex"/>
    <property type="evidence" value="ECO:0007669"/>
    <property type="project" value="InterPro"/>
</dbReference>
<evidence type="ECO:0000259" key="7">
    <source>
        <dbReference type="Pfam" id="PF22770"/>
    </source>
</evidence>
<dbReference type="InterPro" id="IPR009723">
    <property type="entry name" value="Pop1_N"/>
</dbReference>
<feature type="domain" description="POP1 C-terminal" evidence="7">
    <location>
        <begin position="705"/>
        <end position="794"/>
    </location>
</feature>
<dbReference type="InterPro" id="IPR012590">
    <property type="entry name" value="POPLD_dom"/>
</dbReference>
<dbReference type="InterPro" id="IPR055079">
    <property type="entry name" value="POP1_C"/>
</dbReference>
<dbReference type="Pfam" id="PF06978">
    <property type="entry name" value="POP1_N"/>
    <property type="match status" value="1"/>
</dbReference>
<dbReference type="PANTHER" id="PTHR22731:SF3">
    <property type="entry name" value="RIBONUCLEASES P_MRP PROTEIN SUBUNIT POP1"/>
    <property type="match status" value="1"/>
</dbReference>
<protein>
    <submittedName>
        <fullName evidence="8">Uncharacterized protein</fullName>
    </submittedName>
</protein>
<evidence type="ECO:0000313" key="9">
    <source>
        <dbReference type="Proteomes" id="UP001346149"/>
    </source>
</evidence>
<keyword evidence="9" id="KW-1185">Reference proteome</keyword>
<dbReference type="Pfam" id="PF08170">
    <property type="entry name" value="POPLD"/>
    <property type="match status" value="1"/>
</dbReference>
<dbReference type="GO" id="GO:0000172">
    <property type="term" value="C:ribonuclease MRP complex"/>
    <property type="evidence" value="ECO:0007669"/>
    <property type="project" value="InterPro"/>
</dbReference>
<dbReference type="InterPro" id="IPR039182">
    <property type="entry name" value="Pop1"/>
</dbReference>
<evidence type="ECO:0000256" key="3">
    <source>
        <dbReference type="ARBA" id="ARBA00023242"/>
    </source>
</evidence>
<sequence length="805" mass="90967">MQSAPRTINVQKFSESRASELESLHSVVAHRLGNDFRCQRNKRRRTTSHESKSSKRRRKRQKCLCSNNPDVKILDKPPRHIRRRNELRENPQSGFSMSNDGTKRLRTHVWHAKRFTMTKLWGFHLPLGLHGRGKGSRALLSRCKEGAVVHDASYHFAVQVEGPEDSLISILKRVLVPSPDHRPIDMSLPFLCGATYKNAMLHHIGEPTGRLVAPVVCIWRPIDGQGLDSSRQIIPCYGQNELLDSRVSNPFRQLWVWMHASSFGEGYNALKTACQVEMDEKSSCISCFSVDGRIAKIEVMGSSASELLEKILHPISLVSGKSFQLRRHSEAADSDNKMKNCVSLREKQLPDSAVLSLVVQDPRLYRKNRVVDVQMSNSKDDFTLPDQVAEQTPIIFATDNEGPPSSSPVNYELGDLWDASKGIRPPVEESVICQENRDRQMEFLCLRDPNSRTPNTMEVFPSSRICPIMLLRRHSLKYPFLGWSIILPLSWVKAFWVPLVTVGGHAMGLREQRWISSEAGIPCFPYDFPDCNAYTSLMAMEAAASGSKADLQPPKLRPMKIPIPSPWNTIKPAYDKVPFLKGDCKVPETRGIYNMRTSHELCLFNKRFDDHWLLFPHGSGKEWSLENVPKKQTTLCQDGIIHAKSENRLHFLRVTLRAFREGVFEGGAVVCAPRISDISLWTSRPDDNKNGLQIPDSAVASYFSEESSGEWVLQTPADPQVRESHRQPIGFVTSGFVRGSKKPMAVASCEATSLAQLRADQWMETSAKRRKKEIYVLVRNLRSSAYRLALATIVLEHQDADVESI</sequence>
<dbReference type="EMBL" id="JAXQNO010000023">
    <property type="protein sequence ID" value="KAK4764605.1"/>
    <property type="molecule type" value="Genomic_DNA"/>
</dbReference>
<evidence type="ECO:0000313" key="8">
    <source>
        <dbReference type="EMBL" id="KAK4764605.1"/>
    </source>
</evidence>
<feature type="domain" description="POPLD" evidence="6">
    <location>
        <begin position="482"/>
        <end position="567"/>
    </location>
</feature>
<reference evidence="8 9" key="1">
    <citation type="journal article" date="2023" name="Hortic Res">
        <title>Pangenome of water caltrop reveals structural variations and asymmetric subgenome divergence after allopolyploidization.</title>
        <authorList>
            <person name="Zhang X."/>
            <person name="Chen Y."/>
            <person name="Wang L."/>
            <person name="Yuan Y."/>
            <person name="Fang M."/>
            <person name="Shi L."/>
            <person name="Lu R."/>
            <person name="Comes H.P."/>
            <person name="Ma Y."/>
            <person name="Chen Y."/>
            <person name="Huang G."/>
            <person name="Zhou Y."/>
            <person name="Zheng Z."/>
            <person name="Qiu Y."/>
        </authorList>
    </citation>
    <scope>NUCLEOTIDE SEQUENCE [LARGE SCALE GENOMIC DNA]</scope>
    <source>
        <strain evidence="8">F231</strain>
    </source>
</reference>
<feature type="region of interest" description="Disordered" evidence="4">
    <location>
        <begin position="35"/>
        <end position="101"/>
    </location>
</feature>
<feature type="compositionally biased region" description="Polar residues" evidence="4">
    <location>
        <begin position="90"/>
        <end position="100"/>
    </location>
</feature>
<dbReference type="Proteomes" id="UP001346149">
    <property type="component" value="Unassembled WGS sequence"/>
</dbReference>
<keyword evidence="2" id="KW-0819">tRNA processing</keyword>
<proteinExistence type="predicted"/>
<dbReference type="PANTHER" id="PTHR22731">
    <property type="entry name" value="RIBONUCLEASES P/MRP PROTEIN SUBUNIT POP1"/>
    <property type="match status" value="1"/>
</dbReference>
<comment type="caution">
    <text evidence="8">The sequence shown here is derived from an EMBL/GenBank/DDBJ whole genome shotgun (WGS) entry which is preliminary data.</text>
</comment>
<dbReference type="GO" id="GO:0001682">
    <property type="term" value="P:tRNA 5'-leader removal"/>
    <property type="evidence" value="ECO:0007669"/>
    <property type="project" value="InterPro"/>
</dbReference>
<dbReference type="AlphaFoldDB" id="A0AAN7KKG4"/>
<feature type="compositionally biased region" description="Basic and acidic residues" evidence="4">
    <location>
        <begin position="72"/>
        <end position="89"/>
    </location>
</feature>